<evidence type="ECO:0000256" key="3">
    <source>
        <dbReference type="PROSITE-ProRule" id="PRU00266"/>
    </source>
</evidence>
<organism evidence="5 6">
    <name type="scientific">Lactuca virosa</name>
    <dbReference type="NCBI Taxonomy" id="75947"/>
    <lineage>
        <taxon>Eukaryota</taxon>
        <taxon>Viridiplantae</taxon>
        <taxon>Streptophyta</taxon>
        <taxon>Embryophyta</taxon>
        <taxon>Tracheophyta</taxon>
        <taxon>Spermatophyta</taxon>
        <taxon>Magnoliopsida</taxon>
        <taxon>eudicotyledons</taxon>
        <taxon>Gunneridae</taxon>
        <taxon>Pentapetalae</taxon>
        <taxon>asterids</taxon>
        <taxon>campanulids</taxon>
        <taxon>Asterales</taxon>
        <taxon>Asteraceae</taxon>
        <taxon>Cichorioideae</taxon>
        <taxon>Cichorieae</taxon>
        <taxon>Lactucinae</taxon>
        <taxon>Lactuca</taxon>
    </lineage>
</organism>
<gene>
    <name evidence="5" type="ORF">LVIROSA_LOCUS537</name>
</gene>
<dbReference type="Gene3D" id="3.30.160.20">
    <property type="match status" value="1"/>
</dbReference>
<keyword evidence="1" id="KW-0677">Repeat</keyword>
<dbReference type="GO" id="GO:0003723">
    <property type="term" value="F:RNA binding"/>
    <property type="evidence" value="ECO:0007669"/>
    <property type="project" value="UniProtKB-UniRule"/>
</dbReference>
<dbReference type="PROSITE" id="PS50137">
    <property type="entry name" value="DS_RBD"/>
    <property type="match status" value="1"/>
</dbReference>
<evidence type="ECO:0000256" key="1">
    <source>
        <dbReference type="ARBA" id="ARBA00022737"/>
    </source>
</evidence>
<reference evidence="5 6" key="1">
    <citation type="submission" date="2022-01" db="EMBL/GenBank/DDBJ databases">
        <authorList>
            <person name="Xiong W."/>
            <person name="Schranz E."/>
        </authorList>
    </citation>
    <scope>NUCLEOTIDE SEQUENCE [LARGE SCALE GENOMIC DNA]</scope>
</reference>
<accession>A0AAU9LDM5</accession>
<dbReference type="SUPFAM" id="SSF54768">
    <property type="entry name" value="dsRNA-binding domain-like"/>
    <property type="match status" value="1"/>
</dbReference>
<protein>
    <recommendedName>
        <fullName evidence="4">DRBM domain-containing protein</fullName>
    </recommendedName>
</protein>
<evidence type="ECO:0000256" key="2">
    <source>
        <dbReference type="ARBA" id="ARBA00022884"/>
    </source>
</evidence>
<dbReference type="EMBL" id="CAKMRJ010000001">
    <property type="protein sequence ID" value="CAH1412525.1"/>
    <property type="molecule type" value="Genomic_DNA"/>
</dbReference>
<dbReference type="Proteomes" id="UP001157418">
    <property type="component" value="Unassembled WGS sequence"/>
</dbReference>
<keyword evidence="2 3" id="KW-0694">RNA-binding</keyword>
<name>A0AAU9LDM5_9ASTR</name>
<evidence type="ECO:0000313" key="5">
    <source>
        <dbReference type="EMBL" id="CAH1412525.1"/>
    </source>
</evidence>
<dbReference type="Pfam" id="PF00035">
    <property type="entry name" value="dsrm"/>
    <property type="match status" value="1"/>
</dbReference>
<evidence type="ECO:0000259" key="4">
    <source>
        <dbReference type="PROSITE" id="PS50137"/>
    </source>
</evidence>
<dbReference type="SMART" id="SM00358">
    <property type="entry name" value="DSRM"/>
    <property type="match status" value="1"/>
</dbReference>
<comment type="caution">
    <text evidence="5">The sequence shown here is derived from an EMBL/GenBank/DDBJ whole genome shotgun (WGS) entry which is preliminary data.</text>
</comment>
<evidence type="ECO:0000313" key="6">
    <source>
        <dbReference type="Proteomes" id="UP001157418"/>
    </source>
</evidence>
<feature type="domain" description="DRBM" evidence="4">
    <location>
        <begin position="1"/>
        <end position="70"/>
    </location>
</feature>
<sequence>MYKCKLYELCQKNGWQKPAYSCKKDGKDHNPLFKASVVVNGVTFASRSFLKSSKSAGNDAAEVAFTHFTTSSYSFCSGSGDVSKTGEAGLLVSPEENMTSVTVATTATPLDQSHSSIEEGDENKSMESYLLCNEVRVYTSIPVTVLPKGNVVLPIGEDKWAVVRLESA</sequence>
<keyword evidence="6" id="KW-1185">Reference proteome</keyword>
<dbReference type="PANTHER" id="PTHR46031:SF31">
    <property type="entry name" value="DOUBLE-STRANDED RNA-BINDING PROTEIN 1-LIKE"/>
    <property type="match status" value="1"/>
</dbReference>
<dbReference type="AlphaFoldDB" id="A0AAU9LDM5"/>
<dbReference type="InterPro" id="IPR014720">
    <property type="entry name" value="dsRBD_dom"/>
</dbReference>
<proteinExistence type="predicted"/>
<dbReference type="PANTHER" id="PTHR46031">
    <property type="match status" value="1"/>
</dbReference>